<name>A0A484ZUY1_9GAMM</name>
<gene>
    <name evidence="1" type="ORF">NCTC12282_03713</name>
</gene>
<evidence type="ECO:0000313" key="2">
    <source>
        <dbReference type="Proteomes" id="UP000373449"/>
    </source>
</evidence>
<evidence type="ECO:0000313" key="1">
    <source>
        <dbReference type="EMBL" id="VFS49249.1"/>
    </source>
</evidence>
<dbReference type="Proteomes" id="UP000373449">
    <property type="component" value="Unassembled WGS sequence"/>
</dbReference>
<protein>
    <submittedName>
        <fullName evidence="1">Uncharacterized protein</fullName>
    </submittedName>
</protein>
<sequence>MSPKFTFYCSKCGSESFRADHQVTTLNDIQGAICSCCYKPVAISDITEQKIRRIQLIIERKITSDTSLA</sequence>
<accession>A0A484ZUY1</accession>
<proteinExistence type="predicted"/>
<dbReference type="EMBL" id="CAADJA010000002">
    <property type="protein sequence ID" value="VFS49249.1"/>
    <property type="molecule type" value="Genomic_DNA"/>
</dbReference>
<dbReference type="AlphaFoldDB" id="A0A484ZUY1"/>
<reference evidence="1 2" key="1">
    <citation type="submission" date="2019-03" db="EMBL/GenBank/DDBJ databases">
        <authorList>
            <consortium name="Pathogen Informatics"/>
        </authorList>
    </citation>
    <scope>NUCLEOTIDE SEQUENCE [LARGE SCALE GENOMIC DNA]</scope>
    <source>
        <strain evidence="1 2">NCTC12282</strain>
    </source>
</reference>
<organism evidence="1 2">
    <name type="scientific">Budvicia aquatica</name>
    <dbReference type="NCBI Taxonomy" id="82979"/>
    <lineage>
        <taxon>Bacteria</taxon>
        <taxon>Pseudomonadati</taxon>
        <taxon>Pseudomonadota</taxon>
        <taxon>Gammaproteobacteria</taxon>
        <taxon>Enterobacterales</taxon>
        <taxon>Budviciaceae</taxon>
        <taxon>Budvicia</taxon>
    </lineage>
</organism>